<dbReference type="Pfam" id="PF06585">
    <property type="entry name" value="JHBP"/>
    <property type="match status" value="1"/>
</dbReference>
<dbReference type="InterPro" id="IPR038606">
    <property type="entry name" value="To_sf"/>
</dbReference>
<protein>
    <submittedName>
        <fullName evidence="1">Odorant-binding protein 23</fullName>
    </submittedName>
</protein>
<feature type="non-terminal residue" evidence="1">
    <location>
        <position position="1"/>
    </location>
</feature>
<sequence length="106" mass="12247">AHVNIKKIMVTVDVDLEIIEKDNKKHWKVKSWRHSFELQEKSDVEFENLFPENEFLRKTTNELIASNGNDVIMEIGPLIVKAVISKIVKNVDGFFSKVPLEDLVLN</sequence>
<dbReference type="EMBL" id="KP975134">
    <property type="protein sequence ID" value="ALT31653.1"/>
    <property type="molecule type" value="mRNA"/>
</dbReference>
<evidence type="ECO:0000313" key="1">
    <source>
        <dbReference type="EMBL" id="ALT31653.1"/>
    </source>
</evidence>
<dbReference type="AlphaFoldDB" id="A0A0U3BJX4"/>
<reference evidence="1" key="2">
    <citation type="submission" date="2015-03" db="EMBL/GenBank/DDBJ databases">
        <authorList>
            <person name="Murphy D."/>
        </authorList>
    </citation>
    <scope>NUCLEOTIDE SEQUENCE</scope>
</reference>
<name>A0A0U3BJX4_CNAME</name>
<proteinExistence type="evidence at transcript level"/>
<dbReference type="InterPro" id="IPR010562">
    <property type="entry name" value="Haemolymph_juvenile_hormone-bd"/>
</dbReference>
<gene>
    <name evidence="1" type="primary">obp23</name>
</gene>
<dbReference type="Gene3D" id="3.15.10.30">
    <property type="entry name" value="Haemolymph juvenile hormone binding protein"/>
    <property type="match status" value="1"/>
</dbReference>
<organism evidence="1">
    <name type="scientific">Cnaphalocrocis medinalis</name>
    <name type="common">Rice leaffolder moth</name>
    <dbReference type="NCBI Taxonomy" id="437488"/>
    <lineage>
        <taxon>Eukaryota</taxon>
        <taxon>Metazoa</taxon>
        <taxon>Ecdysozoa</taxon>
        <taxon>Arthropoda</taxon>
        <taxon>Hexapoda</taxon>
        <taxon>Insecta</taxon>
        <taxon>Pterygota</taxon>
        <taxon>Neoptera</taxon>
        <taxon>Endopterygota</taxon>
        <taxon>Lepidoptera</taxon>
        <taxon>Glossata</taxon>
        <taxon>Ditrysia</taxon>
        <taxon>Pyraloidea</taxon>
        <taxon>Crambidae</taxon>
        <taxon>Pyraustinae</taxon>
        <taxon>Cnaphalocrocis</taxon>
    </lineage>
</organism>
<reference evidence="1" key="1">
    <citation type="journal article" date="2015" name="PLoS ONE">
        <title>Identification and Comparative Expression Profiles of Chemoreception Genes Revealed from Major Chemoreception Organs of the Rice Leaf Folder, Cnaphalocrocis medinalis (Lepidoptera: Pyralidae).</title>
        <authorList>
            <person name="Zeng F.F."/>
            <person name="Zhao Z.F."/>
            <person name="Yan M.J."/>
            <person name="Zhou W."/>
            <person name="Zhang Z."/>
            <person name="Zhang A."/>
            <person name="Lu Z.X."/>
            <person name="Wang M.Q."/>
        </authorList>
    </citation>
    <scope>NUCLEOTIDE SEQUENCE</scope>
</reference>
<accession>A0A0U3BJX4</accession>